<dbReference type="Pfam" id="PF02348">
    <property type="entry name" value="CTP_transf_3"/>
    <property type="match status" value="1"/>
</dbReference>
<dbReference type="InterPro" id="IPR050793">
    <property type="entry name" value="CMP-NeuNAc_synthase"/>
</dbReference>
<dbReference type="CDD" id="cd02513">
    <property type="entry name" value="CMP-NeuAc_Synthase"/>
    <property type="match status" value="1"/>
</dbReference>
<dbReference type="Gene3D" id="3.90.550.10">
    <property type="entry name" value="Spore Coat Polysaccharide Biosynthesis Protein SpsA, Chain A"/>
    <property type="match status" value="1"/>
</dbReference>
<keyword evidence="2" id="KW-1185">Reference proteome</keyword>
<dbReference type="InterPro" id="IPR029044">
    <property type="entry name" value="Nucleotide-diphossugar_trans"/>
</dbReference>
<dbReference type="PANTHER" id="PTHR21485">
    <property type="entry name" value="HAD SUPERFAMILY MEMBERS CMAS AND KDSC"/>
    <property type="match status" value="1"/>
</dbReference>
<dbReference type="AlphaFoldDB" id="A0A5D6W961"/>
<dbReference type="Proteomes" id="UP000323646">
    <property type="component" value="Unassembled WGS sequence"/>
</dbReference>
<sequence>MKNIAIIPARSGSKGLKDKNIKLMDGKPMLAYSIDAAKASGLFDEVMVSTDSQKYADIAVEYGASVPFLRSAENSSDNASSWDTVLEVIRRYRDIDRRFDTVCLLQPTSPLRTGEDIVGAYKVFQEKNVNAVTSVCEVDHSPLWTMTLDEDGMLTDFRYRHTDVPRQNLEIYYRINGAIYIRQLVYGDAGVKLEDDREIAFIMDKIRSIDIDDKYDFALSEYLMKRIKYNNM</sequence>
<proteinExistence type="predicted"/>
<dbReference type="GO" id="GO:0008781">
    <property type="term" value="F:N-acylneuraminate cytidylyltransferase activity"/>
    <property type="evidence" value="ECO:0007669"/>
    <property type="project" value="TreeGrafter"/>
</dbReference>
<evidence type="ECO:0000313" key="1">
    <source>
        <dbReference type="EMBL" id="TYZ24517.1"/>
    </source>
</evidence>
<dbReference type="EMBL" id="VTOY01000001">
    <property type="protein sequence ID" value="TYZ24517.1"/>
    <property type="molecule type" value="Genomic_DNA"/>
</dbReference>
<dbReference type="SUPFAM" id="SSF53448">
    <property type="entry name" value="Nucleotide-diphospho-sugar transferases"/>
    <property type="match status" value="1"/>
</dbReference>
<comment type="caution">
    <text evidence="1">The sequence shown here is derived from an EMBL/GenBank/DDBJ whole genome shotgun (WGS) entry which is preliminary data.</text>
</comment>
<protein>
    <submittedName>
        <fullName evidence="1">Acylneuraminate cytidylyltransferase family protein</fullName>
    </submittedName>
</protein>
<dbReference type="InterPro" id="IPR003329">
    <property type="entry name" value="Cytidylyl_trans"/>
</dbReference>
<dbReference type="RefSeq" id="WP_149170151.1">
    <property type="nucleotide sequence ID" value="NZ_VTOY01000001.1"/>
</dbReference>
<accession>A0A5D6W961</accession>
<reference evidence="1 2" key="1">
    <citation type="submission" date="2019-08" db="EMBL/GenBank/DDBJ databases">
        <title>Selenomonas sp. mPRGC5 and Selenomonas sp. mPRGC8 isolated from ruminal fluid of dairy goat (Capra hircus).</title>
        <authorList>
            <person name="Poothong S."/>
            <person name="Nuengjamnong C."/>
            <person name="Tanasupawat S."/>
        </authorList>
    </citation>
    <scope>NUCLEOTIDE SEQUENCE [LARGE SCALE GENOMIC DNA]</scope>
    <source>
        <strain evidence="2">mPRGC5</strain>
    </source>
</reference>
<keyword evidence="1" id="KW-0808">Transferase</keyword>
<keyword evidence="1" id="KW-0548">Nucleotidyltransferase</keyword>
<gene>
    <name evidence="1" type="ORF">FZ040_00260</name>
</gene>
<evidence type="ECO:0000313" key="2">
    <source>
        <dbReference type="Proteomes" id="UP000323646"/>
    </source>
</evidence>
<name>A0A5D6W961_9FIRM</name>
<organism evidence="1 2">
    <name type="scientific">Selenomonas ruminis</name>
    <dbReference type="NCBI Taxonomy" id="2593411"/>
    <lineage>
        <taxon>Bacteria</taxon>
        <taxon>Bacillati</taxon>
        <taxon>Bacillota</taxon>
        <taxon>Negativicutes</taxon>
        <taxon>Selenomonadales</taxon>
        <taxon>Selenomonadaceae</taxon>
        <taxon>Selenomonas</taxon>
    </lineage>
</organism>
<dbReference type="PANTHER" id="PTHR21485:SF6">
    <property type="entry name" value="N-ACYLNEURAMINATE CYTIDYLYLTRANSFERASE-RELATED"/>
    <property type="match status" value="1"/>
</dbReference>
<dbReference type="OrthoDB" id="9805604at2"/>